<keyword evidence="6" id="KW-0902">Two-component regulatory system</keyword>
<evidence type="ECO:0000256" key="5">
    <source>
        <dbReference type="ARBA" id="ARBA00022777"/>
    </source>
</evidence>
<dbReference type="InterPro" id="IPR003661">
    <property type="entry name" value="HisK_dim/P_dom"/>
</dbReference>
<feature type="domain" description="Histidine kinase" evidence="7">
    <location>
        <begin position="14"/>
        <end position="235"/>
    </location>
</feature>
<dbReference type="Proteomes" id="UP000295741">
    <property type="component" value="Unassembled WGS sequence"/>
</dbReference>
<dbReference type="Gene3D" id="1.10.287.130">
    <property type="match status" value="1"/>
</dbReference>
<dbReference type="InterPro" id="IPR003594">
    <property type="entry name" value="HATPase_dom"/>
</dbReference>
<evidence type="ECO:0000313" key="8">
    <source>
        <dbReference type="EMBL" id="TDO27027.1"/>
    </source>
</evidence>
<proteinExistence type="predicted"/>
<evidence type="ECO:0000256" key="1">
    <source>
        <dbReference type="ARBA" id="ARBA00000085"/>
    </source>
</evidence>
<keyword evidence="4" id="KW-0808">Transferase</keyword>
<dbReference type="PANTHER" id="PTHR45453:SF1">
    <property type="entry name" value="PHOSPHATE REGULON SENSOR PROTEIN PHOR"/>
    <property type="match status" value="1"/>
</dbReference>
<dbReference type="RefSeq" id="WP_133474897.1">
    <property type="nucleotide sequence ID" value="NZ_SNWP01000011.1"/>
</dbReference>
<evidence type="ECO:0000256" key="2">
    <source>
        <dbReference type="ARBA" id="ARBA00012438"/>
    </source>
</evidence>
<dbReference type="AlphaFoldDB" id="A0A4R6IX94"/>
<dbReference type="Gene3D" id="3.30.565.10">
    <property type="entry name" value="Histidine kinase-like ATPase, C-terminal domain"/>
    <property type="match status" value="1"/>
</dbReference>
<comment type="catalytic activity">
    <reaction evidence="1">
        <text>ATP + protein L-histidine = ADP + protein N-phospho-L-histidine.</text>
        <dbReference type="EC" id="2.7.13.3"/>
    </reaction>
</comment>
<gene>
    <name evidence="8" type="ORF">BC659_2343</name>
</gene>
<dbReference type="InterPro" id="IPR036097">
    <property type="entry name" value="HisK_dim/P_sf"/>
</dbReference>
<dbReference type="GO" id="GO:0004721">
    <property type="term" value="F:phosphoprotein phosphatase activity"/>
    <property type="evidence" value="ECO:0007669"/>
    <property type="project" value="TreeGrafter"/>
</dbReference>
<comment type="caution">
    <text evidence="8">The sequence shown here is derived from an EMBL/GenBank/DDBJ whole genome shotgun (WGS) entry which is preliminary data.</text>
</comment>
<evidence type="ECO:0000256" key="3">
    <source>
        <dbReference type="ARBA" id="ARBA00022553"/>
    </source>
</evidence>
<protein>
    <recommendedName>
        <fullName evidence="2">histidine kinase</fullName>
        <ecNumber evidence="2">2.7.13.3</ecNumber>
    </recommendedName>
</protein>
<dbReference type="CDD" id="cd00082">
    <property type="entry name" value="HisKA"/>
    <property type="match status" value="1"/>
</dbReference>
<evidence type="ECO:0000256" key="4">
    <source>
        <dbReference type="ARBA" id="ARBA00022679"/>
    </source>
</evidence>
<name>A0A4R6IX94_9BACT</name>
<dbReference type="Pfam" id="PF02518">
    <property type="entry name" value="HATPase_c"/>
    <property type="match status" value="1"/>
</dbReference>
<organism evidence="8 9">
    <name type="scientific">Sediminibacterium goheungense</name>
    <dbReference type="NCBI Taxonomy" id="1086393"/>
    <lineage>
        <taxon>Bacteria</taxon>
        <taxon>Pseudomonadati</taxon>
        <taxon>Bacteroidota</taxon>
        <taxon>Chitinophagia</taxon>
        <taxon>Chitinophagales</taxon>
        <taxon>Chitinophagaceae</taxon>
        <taxon>Sediminibacterium</taxon>
    </lineage>
</organism>
<dbReference type="SUPFAM" id="SSF55874">
    <property type="entry name" value="ATPase domain of HSP90 chaperone/DNA topoisomerase II/histidine kinase"/>
    <property type="match status" value="1"/>
</dbReference>
<dbReference type="EMBL" id="SNWP01000011">
    <property type="protein sequence ID" value="TDO27027.1"/>
    <property type="molecule type" value="Genomic_DNA"/>
</dbReference>
<dbReference type="PANTHER" id="PTHR45453">
    <property type="entry name" value="PHOSPHATE REGULON SENSOR PROTEIN PHOR"/>
    <property type="match status" value="1"/>
</dbReference>
<accession>A0A4R6IX94</accession>
<dbReference type="InterPro" id="IPR050351">
    <property type="entry name" value="BphY/WalK/GraS-like"/>
</dbReference>
<reference evidence="8 9" key="1">
    <citation type="submission" date="2019-03" db="EMBL/GenBank/DDBJ databases">
        <title>Genomic Encyclopedia of Archaeal and Bacterial Type Strains, Phase II (KMG-II): from individual species to whole genera.</title>
        <authorList>
            <person name="Goeker M."/>
        </authorList>
    </citation>
    <scope>NUCLEOTIDE SEQUENCE [LARGE SCALE GENOMIC DNA]</scope>
    <source>
        <strain evidence="8 9">DSM 28323</strain>
    </source>
</reference>
<sequence>MTDNYLLGSAVRAFSGHEFRTPMTAIIGLANIMHETAGKISVEEQKELTHHILTSAQHLMNASLRVSTWYELTNNRIENKEMFTVTADQLLQMVKDSGESQLCTGEFFSFHQGTEKLYISGNEMVLVMALKELFNNAFKFAKKGTVVSFSVLEENRHYKIIIKNISDKVKSFDFDKYTVFTQFDRHFYEQQGLGLGLEIARLGITLCQGTYTMSATVANDDNFNVRCEINLPVPE</sequence>
<dbReference type="InterPro" id="IPR036890">
    <property type="entry name" value="HATPase_C_sf"/>
</dbReference>
<dbReference type="GO" id="GO:0000155">
    <property type="term" value="F:phosphorelay sensor kinase activity"/>
    <property type="evidence" value="ECO:0007669"/>
    <property type="project" value="InterPro"/>
</dbReference>
<dbReference type="GO" id="GO:0005886">
    <property type="term" value="C:plasma membrane"/>
    <property type="evidence" value="ECO:0007669"/>
    <property type="project" value="TreeGrafter"/>
</dbReference>
<keyword evidence="5" id="KW-0418">Kinase</keyword>
<dbReference type="InterPro" id="IPR005467">
    <property type="entry name" value="His_kinase_dom"/>
</dbReference>
<evidence type="ECO:0000259" key="7">
    <source>
        <dbReference type="PROSITE" id="PS50109"/>
    </source>
</evidence>
<dbReference type="SUPFAM" id="SSF47384">
    <property type="entry name" value="Homodimeric domain of signal transducing histidine kinase"/>
    <property type="match status" value="1"/>
</dbReference>
<evidence type="ECO:0000313" key="9">
    <source>
        <dbReference type="Proteomes" id="UP000295741"/>
    </source>
</evidence>
<evidence type="ECO:0000256" key="6">
    <source>
        <dbReference type="ARBA" id="ARBA00023012"/>
    </source>
</evidence>
<dbReference type="OrthoDB" id="594725at2"/>
<dbReference type="EC" id="2.7.13.3" evidence="2"/>
<keyword evidence="9" id="KW-1185">Reference proteome</keyword>
<dbReference type="PROSITE" id="PS50109">
    <property type="entry name" value="HIS_KIN"/>
    <property type="match status" value="1"/>
</dbReference>
<dbReference type="GO" id="GO:0016036">
    <property type="term" value="P:cellular response to phosphate starvation"/>
    <property type="evidence" value="ECO:0007669"/>
    <property type="project" value="TreeGrafter"/>
</dbReference>
<keyword evidence="3" id="KW-0597">Phosphoprotein</keyword>
<dbReference type="Pfam" id="PF00512">
    <property type="entry name" value="HisKA"/>
    <property type="match status" value="1"/>
</dbReference>